<dbReference type="GO" id="GO:0008241">
    <property type="term" value="F:peptidyl-dipeptidase activity"/>
    <property type="evidence" value="ECO:0007669"/>
    <property type="project" value="UniProtKB-EC"/>
</dbReference>
<evidence type="ECO:0000256" key="1">
    <source>
        <dbReference type="ARBA" id="ARBA00008139"/>
    </source>
</evidence>
<dbReference type="GO" id="GO:0005886">
    <property type="term" value="C:plasma membrane"/>
    <property type="evidence" value="ECO:0007669"/>
    <property type="project" value="TreeGrafter"/>
</dbReference>
<evidence type="ECO:0000256" key="15">
    <source>
        <dbReference type="PIRSR" id="PIRSR601548-2"/>
    </source>
</evidence>
<evidence type="ECO:0000313" key="22">
    <source>
        <dbReference type="EMBL" id="KAF8795128.1"/>
    </source>
</evidence>
<comment type="similarity">
    <text evidence="1 19 20">Belongs to the peptidase M2 family.</text>
</comment>
<dbReference type="Proteomes" id="UP000807504">
    <property type="component" value="Unassembled WGS sequence"/>
</dbReference>
<evidence type="ECO:0000313" key="23">
    <source>
        <dbReference type="Proteomes" id="UP000807504"/>
    </source>
</evidence>
<dbReference type="PROSITE" id="PS52011">
    <property type="entry name" value="PEPTIDASE_M2"/>
    <property type="match status" value="2"/>
</dbReference>
<dbReference type="PRINTS" id="PR00791">
    <property type="entry name" value="PEPDIPTASEA"/>
</dbReference>
<evidence type="ECO:0000256" key="17">
    <source>
        <dbReference type="PIRSR" id="PIRSR601548-4"/>
    </source>
</evidence>
<feature type="active site" description="Proton donor 1" evidence="13">
    <location>
        <position position="519"/>
    </location>
</feature>
<feature type="active site" description="Proton donor 2" evidence="14">
    <location>
        <position position="972"/>
    </location>
</feature>
<feature type="binding site" evidence="16">
    <location>
        <position position="417"/>
    </location>
    <ligand>
        <name>Zn(2+)</name>
        <dbReference type="ChEBI" id="CHEBI:29105"/>
        <label>1</label>
        <note>catalytic</note>
    </ligand>
</feature>
<keyword evidence="7 16" id="KW-0862">Zinc</keyword>
<dbReference type="PANTHER" id="PTHR10514">
    <property type="entry name" value="ANGIOTENSIN-CONVERTING ENZYME"/>
    <property type="match status" value="1"/>
</dbReference>
<organism evidence="22 23">
    <name type="scientific">Argiope bruennichi</name>
    <name type="common">Wasp spider</name>
    <name type="synonym">Aranea bruennichi</name>
    <dbReference type="NCBI Taxonomy" id="94029"/>
    <lineage>
        <taxon>Eukaryota</taxon>
        <taxon>Metazoa</taxon>
        <taxon>Ecdysozoa</taxon>
        <taxon>Arthropoda</taxon>
        <taxon>Chelicerata</taxon>
        <taxon>Arachnida</taxon>
        <taxon>Araneae</taxon>
        <taxon>Araneomorphae</taxon>
        <taxon>Entelegynae</taxon>
        <taxon>Araneoidea</taxon>
        <taxon>Araneidae</taxon>
        <taxon>Argiope</taxon>
    </lineage>
</organism>
<feature type="disulfide bond" evidence="17">
    <location>
        <begin position="544"/>
        <end position="556"/>
    </location>
</feature>
<dbReference type="GO" id="GO:0006508">
    <property type="term" value="P:proteolysis"/>
    <property type="evidence" value="ECO:0007669"/>
    <property type="project" value="UniProtKB-KW"/>
</dbReference>
<keyword evidence="4 16" id="KW-0479">Metal-binding</keyword>
<feature type="binding site" evidence="18">
    <location>
        <position position="842"/>
    </location>
    <ligand>
        <name>Zn(2+)</name>
        <dbReference type="ChEBI" id="CHEBI:29105"/>
        <label>2</label>
        <note>catalytic</note>
    </ligand>
</feature>
<dbReference type="GO" id="GO:0046872">
    <property type="term" value="F:metal ion binding"/>
    <property type="evidence" value="ECO:0007669"/>
    <property type="project" value="UniProtKB-KW"/>
</dbReference>
<feature type="disulfide bond" evidence="17">
    <location>
        <begin position="154"/>
        <end position="164"/>
    </location>
</feature>
<comment type="catalytic activity">
    <reaction evidence="11">
        <text>Release of a C-terminal dipeptide, oligopeptide-|-Xaa-Yaa, when Xaa is not Pro, and Yaa is neither Asp nor Glu. Thus, conversion of angiotensin I to angiotensin II, with increase in vasoconstrictor activity, but no action on angiotensin II.</text>
        <dbReference type="EC" id="3.4.15.1"/>
    </reaction>
</comment>
<evidence type="ECO:0000256" key="9">
    <source>
        <dbReference type="ARBA" id="ARBA00023157"/>
    </source>
</evidence>
<dbReference type="Pfam" id="PF01401">
    <property type="entry name" value="Peptidase_M2"/>
    <property type="match status" value="2"/>
</dbReference>
<evidence type="ECO:0000256" key="5">
    <source>
        <dbReference type="ARBA" id="ARBA00022729"/>
    </source>
</evidence>
<feature type="binding site" evidence="15">
    <location>
        <position position="231"/>
    </location>
    <ligand>
        <name>chloride</name>
        <dbReference type="ChEBI" id="CHEBI:17996"/>
        <label>1</label>
    </ligand>
</feature>
<evidence type="ECO:0000256" key="21">
    <source>
        <dbReference type="SAM" id="SignalP"/>
    </source>
</evidence>
<keyword evidence="2 20" id="KW-0121">Carboxypeptidase</keyword>
<evidence type="ECO:0000256" key="14">
    <source>
        <dbReference type="PIRSR" id="PIRSR601548-11"/>
    </source>
</evidence>
<feature type="active site" description="Proton acceptor 2" evidence="14">
    <location>
        <position position="843"/>
    </location>
</feature>
<name>A0A8T0FY62_ARGBR</name>
<evidence type="ECO:0000256" key="16">
    <source>
        <dbReference type="PIRSR" id="PIRSR601548-3"/>
    </source>
</evidence>
<dbReference type="InterPro" id="IPR001548">
    <property type="entry name" value="Peptidase_M2"/>
</dbReference>
<dbReference type="CDD" id="cd06461">
    <property type="entry name" value="M2_ACE"/>
    <property type="match status" value="2"/>
</dbReference>
<keyword evidence="23" id="KW-1185">Reference proteome</keyword>
<keyword evidence="5 21" id="KW-0732">Signal</keyword>
<dbReference type="AlphaFoldDB" id="A0A8T0FY62"/>
<feature type="chain" id="PRO_5035859369" description="Angiotensin-converting enzyme" evidence="21">
    <location>
        <begin position="23"/>
        <end position="1084"/>
    </location>
</feature>
<evidence type="ECO:0000256" key="12">
    <source>
        <dbReference type="ARBA" id="ARBA00039858"/>
    </source>
</evidence>
<evidence type="ECO:0000256" key="8">
    <source>
        <dbReference type="ARBA" id="ARBA00023049"/>
    </source>
</evidence>
<dbReference type="GO" id="GO:0008237">
    <property type="term" value="F:metallopeptidase activity"/>
    <property type="evidence" value="ECO:0007669"/>
    <property type="project" value="UniProtKB-KW"/>
</dbReference>
<dbReference type="Gene3D" id="1.10.1370.30">
    <property type="match status" value="3"/>
</dbReference>
<evidence type="ECO:0000256" key="18">
    <source>
        <dbReference type="PIRSR" id="PIRSR601548-8"/>
    </source>
</evidence>
<reference evidence="22" key="2">
    <citation type="submission" date="2020-06" db="EMBL/GenBank/DDBJ databases">
        <authorList>
            <person name="Sheffer M."/>
        </authorList>
    </citation>
    <scope>NUCLEOTIDE SEQUENCE</scope>
</reference>
<feature type="binding site" evidence="16">
    <location>
        <position position="393"/>
    </location>
    <ligand>
        <name>Zn(2+)</name>
        <dbReference type="ChEBI" id="CHEBI:29105"/>
        <label>1</label>
        <note>catalytic</note>
    </ligand>
</feature>
<keyword evidence="10 20" id="KW-0325">Glycoprotein</keyword>
<evidence type="ECO:0000256" key="7">
    <source>
        <dbReference type="ARBA" id="ARBA00022833"/>
    </source>
</evidence>
<sequence length="1084" mass="126636">MRKVQMMIYFLIFVSLNHLAAATAKCSFPVEKYPSGSNTNTYEAMKFLTDTERRSSDILHRLMQIFWDYESDLSELNRARMMNTMQEFSELHMEIWKNATSFVWRDFKDENELVYKWFKAHSVIGTNALPKEERNEEAEISADMGDIYAKAKLCRFNKSSSETCDLSLEPELVEVFMSSRNEAELKYYWTQWREETGKKMKDKFVRLSEINNKVACLNGFEDTGEFSREAYDSETFVEEIEELWQTLKPLYEQLHAYVRRKLIQYYPHIDIKEDGPIPAHILGNVWSESWNNIFDIVQPYNNKKYVNLKQIELKKKMIPLDMFKIAEDFFISLGLPEMTPEFWHYSIIEKQKDKEMVCHASAWDFYNGKDYRIKMCTRVNMEDLIVVHHEMGHIIYDMLYSHQLLLFQSGANPGFHEAIGDTIALSVATPKHLAAIGLTEEIEEDYENDINALMDMALDKVAFLPSGYLIDAWRWKVYDGSISSKELNSQWWNFRLKLQGLCPPVKRTEDDFDPASKYHVAASVPYIRYFVSYIIQFQFHKELCDAAGYIGPLHKCDIYQSKKAGKLLSDMLSLGSSVHWKEAMRVITRGKTSKMDAGPILEYFAPLMEWLKEQNKDEFIGWRKLTEILINSRNEAELKHVWTKWRDVSGKVVKDKFLRYVDLSNEAACLNGFKDNGEMWREAYESDSFVEEIEELWNVIRPFYEQLHAYVRRKLIQRYPHSGIKPDGPIPAHLLGNMWAQTWGNIFDIVKPYPKKKFVDVTDAMVAKIMTPMDMFKMSEEFFTSIGMKKMTPEFWQRSIIEKPKNREMVCHASAWDFADGKDFRIKMCTRVNMEDFITVHHEMGHIVYFMYYAGQPLVFREGANPGFHEAIGDTIALSVATPKHLKEVDLLEELSEDEESDINTLMDTALDKIAFLPFGYLIDAWRWKVFDGSIKRDELNSEWWKLRLKYQGLCPPVKRTNDDLDAAAKYHVIADVPYIRYFVSHVIQFQFHKALCDAAGYKGPLHKCDIYKNKRAGQLLGDMLSLGKSVHWNEAMKVITQGATHKMNAKPLVEYFAPLLKWLKIQNKNETLGWNSSDPMVCP</sequence>
<reference evidence="22" key="1">
    <citation type="journal article" date="2020" name="bioRxiv">
        <title>Chromosome-level reference genome of the European wasp spider Argiope bruennichi: a resource for studies on range expansion and evolutionary adaptation.</title>
        <authorList>
            <person name="Sheffer M.M."/>
            <person name="Hoppe A."/>
            <person name="Krehenwinkel H."/>
            <person name="Uhl G."/>
            <person name="Kuss A.W."/>
            <person name="Jensen L."/>
            <person name="Jensen C."/>
            <person name="Gillespie R.G."/>
            <person name="Hoff K.J."/>
            <person name="Prost S."/>
        </authorList>
    </citation>
    <scope>NUCLEOTIDE SEQUENCE</scope>
</reference>
<protein>
    <recommendedName>
        <fullName evidence="12 20">Angiotensin-converting enzyme</fullName>
        <ecNumber evidence="20">3.4.-.-</ecNumber>
    </recommendedName>
</protein>
<feature type="disulfide bond" evidence="19">
    <location>
        <begin position="811"/>
        <end position="829"/>
    </location>
</feature>
<dbReference type="EC" id="3.4.-.-" evidence="20"/>
<comment type="cofactor">
    <cofactor evidence="20">
        <name>Zn(2+)</name>
        <dbReference type="ChEBI" id="CHEBI:29105"/>
    </cofactor>
    <text evidence="20">Binds 2 Zn(2+) ions per subunit.</text>
</comment>
<keyword evidence="3 20" id="KW-0645">Protease</keyword>
<evidence type="ECO:0000256" key="13">
    <source>
        <dbReference type="PIRSR" id="PIRSR601548-1"/>
    </source>
</evidence>
<evidence type="ECO:0000256" key="6">
    <source>
        <dbReference type="ARBA" id="ARBA00022801"/>
    </source>
</evidence>
<evidence type="ECO:0000256" key="19">
    <source>
        <dbReference type="PROSITE-ProRule" id="PRU01355"/>
    </source>
</evidence>
<proteinExistence type="inferred from homology"/>
<evidence type="ECO:0000256" key="4">
    <source>
        <dbReference type="ARBA" id="ARBA00022723"/>
    </source>
</evidence>
<feature type="binding site" evidence="18">
    <location>
        <position position="846"/>
    </location>
    <ligand>
        <name>Zn(2+)</name>
        <dbReference type="ChEBI" id="CHEBI:29105"/>
        <label>2</label>
        <note>catalytic</note>
    </ligand>
</feature>
<dbReference type="EMBL" id="JABXBU010000002">
    <property type="protein sequence ID" value="KAF8795128.1"/>
    <property type="molecule type" value="Genomic_DNA"/>
</dbReference>
<dbReference type="FunFam" id="1.10.1370.30:FF:000004">
    <property type="entry name" value="Angiotensin-converting enzyme"/>
    <property type="match status" value="2"/>
</dbReference>
<evidence type="ECO:0000256" key="10">
    <source>
        <dbReference type="ARBA" id="ARBA00023180"/>
    </source>
</evidence>
<gene>
    <name evidence="22" type="ORF">HNY73_003013</name>
</gene>
<evidence type="ECO:0000256" key="2">
    <source>
        <dbReference type="ARBA" id="ARBA00022645"/>
    </source>
</evidence>
<evidence type="ECO:0000256" key="11">
    <source>
        <dbReference type="ARBA" id="ARBA00036868"/>
    </source>
</evidence>
<feature type="binding site" evidence="18">
    <location>
        <position position="870"/>
    </location>
    <ligand>
        <name>Zn(2+)</name>
        <dbReference type="ChEBI" id="CHEBI:29105"/>
        <label>2</label>
        <note>catalytic</note>
    </ligand>
</feature>
<dbReference type="GO" id="GO:0004180">
    <property type="term" value="F:carboxypeptidase activity"/>
    <property type="evidence" value="ECO:0007669"/>
    <property type="project" value="UniProtKB-KW"/>
</dbReference>
<accession>A0A8T0FY62</accession>
<keyword evidence="8 20" id="KW-0482">Metalloprotease</keyword>
<feature type="signal peptide" evidence="21">
    <location>
        <begin position="1"/>
        <end position="22"/>
    </location>
</feature>
<keyword evidence="9 17" id="KW-1015">Disulfide bond</keyword>
<feature type="active site" description="Proton acceptor 1" evidence="13">
    <location>
        <position position="390"/>
    </location>
</feature>
<feature type="binding site" evidence="16">
    <location>
        <position position="389"/>
    </location>
    <ligand>
        <name>Zn(2+)</name>
        <dbReference type="ChEBI" id="CHEBI:29105"/>
        <label>1</label>
        <note>catalytic</note>
    </ligand>
</feature>
<keyword evidence="6 20" id="KW-0378">Hydrolase</keyword>
<feature type="disulfide bond" evidence="17 19">
    <location>
        <begin position="358"/>
        <end position="376"/>
    </location>
</feature>
<comment type="caution">
    <text evidence="22">The sequence shown here is derived from an EMBL/GenBank/DDBJ whole genome shotgun (WGS) entry which is preliminary data.</text>
</comment>
<evidence type="ECO:0000256" key="3">
    <source>
        <dbReference type="ARBA" id="ARBA00022670"/>
    </source>
</evidence>
<comment type="caution">
    <text evidence="19">Lacks conserved residue(s) required for the propagation of feature annotation.</text>
</comment>
<dbReference type="SUPFAM" id="SSF55486">
    <property type="entry name" value="Metalloproteases ('zincins'), catalytic domain"/>
    <property type="match status" value="2"/>
</dbReference>
<dbReference type="PANTHER" id="PTHR10514:SF27">
    <property type="entry name" value="ANGIOTENSIN-CONVERTING ENZYME"/>
    <property type="match status" value="1"/>
</dbReference>
<evidence type="ECO:0000256" key="20">
    <source>
        <dbReference type="RuleBase" id="RU361144"/>
    </source>
</evidence>
<feature type="binding site" evidence="15">
    <location>
        <position position="528"/>
    </location>
    <ligand>
        <name>chloride</name>
        <dbReference type="ChEBI" id="CHEBI:17996"/>
        <label>1</label>
    </ligand>
</feature>